<dbReference type="InterPro" id="IPR023213">
    <property type="entry name" value="CAT-like_dom_sf"/>
</dbReference>
<dbReference type="Proteomes" id="UP001147695">
    <property type="component" value="Unassembled WGS sequence"/>
</dbReference>
<evidence type="ECO:0000313" key="4">
    <source>
        <dbReference type="Proteomes" id="UP001147695"/>
    </source>
</evidence>
<dbReference type="GO" id="GO:0016747">
    <property type="term" value="F:acyltransferase activity, transferring groups other than amino-acyl groups"/>
    <property type="evidence" value="ECO:0007669"/>
    <property type="project" value="TreeGrafter"/>
</dbReference>
<dbReference type="AlphaFoldDB" id="A0A9W9R3T9"/>
<accession>A0A9W9R3T9</accession>
<protein>
    <submittedName>
        <fullName evidence="3">Uncharacterized protein</fullName>
    </submittedName>
</protein>
<evidence type="ECO:0000256" key="1">
    <source>
        <dbReference type="ARBA" id="ARBA00022679"/>
    </source>
</evidence>
<comment type="caution">
    <text evidence="3">The sequence shown here is derived from an EMBL/GenBank/DDBJ whole genome shotgun (WGS) entry which is preliminary data.</text>
</comment>
<organism evidence="3 4">
    <name type="scientific">Penicillium brevicompactum</name>
    <dbReference type="NCBI Taxonomy" id="5074"/>
    <lineage>
        <taxon>Eukaryota</taxon>
        <taxon>Fungi</taxon>
        <taxon>Dikarya</taxon>
        <taxon>Ascomycota</taxon>
        <taxon>Pezizomycotina</taxon>
        <taxon>Eurotiomycetes</taxon>
        <taxon>Eurotiomycetidae</taxon>
        <taxon>Eurotiales</taxon>
        <taxon>Aspergillaceae</taxon>
        <taxon>Penicillium</taxon>
    </lineage>
</organism>
<dbReference type="EMBL" id="JAPZBQ010000001">
    <property type="protein sequence ID" value="KAJ5352410.1"/>
    <property type="molecule type" value="Genomic_DNA"/>
</dbReference>
<dbReference type="Pfam" id="PF02458">
    <property type="entry name" value="Transferase"/>
    <property type="match status" value="1"/>
</dbReference>
<proteinExistence type="predicted"/>
<evidence type="ECO:0000313" key="3">
    <source>
        <dbReference type="EMBL" id="KAJ5352410.1"/>
    </source>
</evidence>
<evidence type="ECO:0000256" key="2">
    <source>
        <dbReference type="ARBA" id="ARBA00023315"/>
    </source>
</evidence>
<gene>
    <name evidence="3" type="ORF">N7452_001384</name>
</gene>
<sequence length="479" mass="52423">MAFLPSFEPYVLTELDHTLVPVHVSILLAFHVEKPIDSIPVLEAAVARLVYLLPFLGGNVTSSNKIVGKKNVLEVQPPSKSFWSQHPMLVVKKHDLSMAPGGSSPAVLYDDIPNETFLPIRFQFTGVDPVCRFQANLMRDGVILTLSIHHQALDGIGGVGIIDALSKCCRNPNTDAGSLSTSSEKESKSRAAISGVASTSQAAGVPDHSNSVAVAGHSLDFDELNQNAHNPVCRKLVFNGEKIKQLRKMCAEQALSSDQGVSMSGNTIVTAVLWICWIRARFGPHALGPQAPDTTSAALLSNIRSQMSPNLPTTYMGNALGLAWSNVSAEHVLSSFSDLNYDSRAVAYMDPQYVGIVADAAKKLHYAVQGISDRSVRDIISEKNEADDWASQYTLADIHVSSLRHFPFYALDFGSILGKPCDVDMPENRFPGMVWIMPSRGNPLFSPWEVRLTLQPELMEIIRKDPLLRWLSSDVRPRL</sequence>
<reference evidence="3" key="2">
    <citation type="journal article" date="2023" name="IMA Fungus">
        <title>Comparative genomic study of the Penicillium genus elucidates a diverse pangenome and 15 lateral gene transfer events.</title>
        <authorList>
            <person name="Petersen C."/>
            <person name="Sorensen T."/>
            <person name="Nielsen M.R."/>
            <person name="Sondergaard T.E."/>
            <person name="Sorensen J.L."/>
            <person name="Fitzpatrick D.A."/>
            <person name="Frisvad J.C."/>
            <person name="Nielsen K.L."/>
        </authorList>
    </citation>
    <scope>NUCLEOTIDE SEQUENCE</scope>
    <source>
        <strain evidence="3">IBT 35673</strain>
    </source>
</reference>
<dbReference type="PANTHER" id="PTHR31642">
    <property type="entry name" value="TRICHOTHECENE 3-O-ACETYLTRANSFERASE"/>
    <property type="match status" value="1"/>
</dbReference>
<keyword evidence="1" id="KW-0808">Transferase</keyword>
<dbReference type="PANTHER" id="PTHR31642:SF270">
    <property type="entry name" value="O-ACYLTRANSFERASE AUSQ"/>
    <property type="match status" value="1"/>
</dbReference>
<reference evidence="3" key="1">
    <citation type="submission" date="2022-12" db="EMBL/GenBank/DDBJ databases">
        <authorList>
            <person name="Petersen C."/>
        </authorList>
    </citation>
    <scope>NUCLEOTIDE SEQUENCE</scope>
    <source>
        <strain evidence="3">IBT 35673</strain>
    </source>
</reference>
<dbReference type="Gene3D" id="3.30.559.10">
    <property type="entry name" value="Chloramphenicol acetyltransferase-like domain"/>
    <property type="match status" value="2"/>
</dbReference>
<keyword evidence="2" id="KW-0012">Acyltransferase</keyword>
<dbReference type="InterPro" id="IPR050317">
    <property type="entry name" value="Plant_Fungal_Acyltransferase"/>
</dbReference>
<name>A0A9W9R3T9_PENBR</name>